<sequence>QVAIKQIDLYRQSRKEPILNEIQIMRGNQHANIVTYLDSYLVNNELWLVMEYLDGGSLFNVVTLVCMDEGHIAAVCRECLQALHFLHSNQLIHRDIKSDNILLGMNGSVKLADFGFCVQINSKQSKRNTVVGTSYWMAPEVLEEKPYGPKADVWSLGITAVEMLEGKPPYYSKSPLR</sequence>
<evidence type="ECO:0000259" key="5">
    <source>
        <dbReference type="PROSITE" id="PS50011"/>
    </source>
</evidence>
<dbReference type="InterPro" id="IPR008271">
    <property type="entry name" value="Ser/Thr_kinase_AS"/>
</dbReference>
<evidence type="ECO:0000256" key="2">
    <source>
        <dbReference type="ARBA" id="ARBA00012513"/>
    </source>
</evidence>
<name>A0A093G7B0_DRYPU</name>
<dbReference type="SMART" id="SM00220">
    <property type="entry name" value="S_TKc"/>
    <property type="match status" value="1"/>
</dbReference>
<evidence type="ECO:0000256" key="1">
    <source>
        <dbReference type="ARBA" id="ARBA00008874"/>
    </source>
</evidence>
<proteinExistence type="inferred from homology"/>
<dbReference type="PANTHER" id="PTHR45832:SF22">
    <property type="entry name" value="SERINE_THREONINE-PROTEIN KINASE SAMKA-RELATED"/>
    <property type="match status" value="1"/>
</dbReference>
<dbReference type="EC" id="2.7.11.1" evidence="2"/>
<comment type="similarity">
    <text evidence="1">Belongs to the protein kinase superfamily. STE Ser/Thr protein kinase family. STE20 subfamily.</text>
</comment>
<accession>A0A093G7B0</accession>
<reference evidence="6 7" key="1">
    <citation type="submission" date="2014-04" db="EMBL/GenBank/DDBJ databases">
        <title>Genome evolution of avian class.</title>
        <authorList>
            <person name="Zhang G."/>
            <person name="Li C."/>
        </authorList>
    </citation>
    <scope>NUCLEOTIDE SEQUENCE [LARGE SCALE GENOMIC DNA]</scope>
    <source>
        <strain evidence="6">BGI_N307</strain>
    </source>
</reference>
<dbReference type="Pfam" id="PF00069">
    <property type="entry name" value="Pkinase"/>
    <property type="match status" value="1"/>
</dbReference>
<dbReference type="InterPro" id="IPR011009">
    <property type="entry name" value="Kinase-like_dom_sf"/>
</dbReference>
<feature type="non-terminal residue" evidence="6">
    <location>
        <position position="177"/>
    </location>
</feature>
<dbReference type="InterPro" id="IPR051931">
    <property type="entry name" value="PAK3-like"/>
</dbReference>
<dbReference type="Gene3D" id="1.10.510.10">
    <property type="entry name" value="Transferase(Phosphotransferase) domain 1"/>
    <property type="match status" value="1"/>
</dbReference>
<keyword evidence="7" id="KW-1185">Reference proteome</keyword>
<keyword evidence="6" id="KW-0808">Transferase</keyword>
<dbReference type="SUPFAM" id="SSF56112">
    <property type="entry name" value="Protein kinase-like (PK-like)"/>
    <property type="match status" value="1"/>
</dbReference>
<organism evidence="6 7">
    <name type="scientific">Dryobates pubescens</name>
    <name type="common">Downy woodpecker</name>
    <name type="synonym">Picoides pubescens</name>
    <dbReference type="NCBI Taxonomy" id="118200"/>
    <lineage>
        <taxon>Eukaryota</taxon>
        <taxon>Metazoa</taxon>
        <taxon>Chordata</taxon>
        <taxon>Craniata</taxon>
        <taxon>Vertebrata</taxon>
        <taxon>Euteleostomi</taxon>
        <taxon>Archelosauria</taxon>
        <taxon>Archosauria</taxon>
        <taxon>Dinosauria</taxon>
        <taxon>Saurischia</taxon>
        <taxon>Theropoda</taxon>
        <taxon>Coelurosauria</taxon>
        <taxon>Aves</taxon>
        <taxon>Neognathae</taxon>
        <taxon>Neoaves</taxon>
        <taxon>Telluraves</taxon>
        <taxon>Coraciimorphae</taxon>
        <taxon>Piciformes</taxon>
        <taxon>Picidae</taxon>
        <taxon>Dryobates</taxon>
    </lineage>
</organism>
<dbReference type="InterPro" id="IPR000719">
    <property type="entry name" value="Prot_kinase_dom"/>
</dbReference>
<keyword evidence="4" id="KW-0067">ATP-binding</keyword>
<dbReference type="Gene3D" id="3.30.200.20">
    <property type="entry name" value="Phosphorylase Kinase, domain 1"/>
    <property type="match status" value="1"/>
</dbReference>
<keyword evidence="6" id="KW-0418">Kinase</keyword>
<dbReference type="PANTHER" id="PTHR45832">
    <property type="entry name" value="SERINE/THREONINE-PROTEIN KINASE SAMKA-RELATED-RELATED"/>
    <property type="match status" value="1"/>
</dbReference>
<protein>
    <recommendedName>
        <fullName evidence="2">non-specific serine/threonine protein kinase</fullName>
        <ecNumber evidence="2">2.7.11.1</ecNumber>
    </recommendedName>
</protein>
<evidence type="ECO:0000256" key="4">
    <source>
        <dbReference type="ARBA" id="ARBA00022840"/>
    </source>
</evidence>
<feature type="domain" description="Protein kinase" evidence="5">
    <location>
        <begin position="1"/>
        <end position="177"/>
    </location>
</feature>
<feature type="non-terminal residue" evidence="6">
    <location>
        <position position="1"/>
    </location>
</feature>
<evidence type="ECO:0000256" key="3">
    <source>
        <dbReference type="ARBA" id="ARBA00022741"/>
    </source>
</evidence>
<dbReference type="GO" id="GO:0005524">
    <property type="term" value="F:ATP binding"/>
    <property type="evidence" value="ECO:0007669"/>
    <property type="project" value="UniProtKB-KW"/>
</dbReference>
<gene>
    <name evidence="6" type="ORF">N307_08128</name>
</gene>
<dbReference type="EMBL" id="KL215669">
    <property type="protein sequence ID" value="KFV66100.1"/>
    <property type="molecule type" value="Genomic_DNA"/>
</dbReference>
<keyword evidence="3" id="KW-0547">Nucleotide-binding</keyword>
<evidence type="ECO:0000313" key="7">
    <source>
        <dbReference type="Proteomes" id="UP000053875"/>
    </source>
</evidence>
<dbReference type="GO" id="GO:0004674">
    <property type="term" value="F:protein serine/threonine kinase activity"/>
    <property type="evidence" value="ECO:0007669"/>
    <property type="project" value="UniProtKB-EC"/>
</dbReference>
<dbReference type="AlphaFoldDB" id="A0A093G7B0"/>
<evidence type="ECO:0000313" key="6">
    <source>
        <dbReference type="EMBL" id="KFV66100.1"/>
    </source>
</evidence>
<dbReference type="STRING" id="118200.A0A093G7B0"/>
<dbReference type="PROSITE" id="PS50011">
    <property type="entry name" value="PROTEIN_KINASE_DOM"/>
    <property type="match status" value="1"/>
</dbReference>
<dbReference type="PROSITE" id="PS00108">
    <property type="entry name" value="PROTEIN_KINASE_ST"/>
    <property type="match status" value="1"/>
</dbReference>
<dbReference type="Proteomes" id="UP000053875">
    <property type="component" value="Unassembled WGS sequence"/>
</dbReference>